<reference evidence="2" key="2">
    <citation type="journal article" date="2015" name="Data Brief">
        <title>Shoot transcriptome of the giant reed, Arundo donax.</title>
        <authorList>
            <person name="Barrero R.A."/>
            <person name="Guerrero F.D."/>
            <person name="Moolhuijzen P."/>
            <person name="Goolsby J.A."/>
            <person name="Tidwell J."/>
            <person name="Bellgard S.E."/>
            <person name="Bellgard M.I."/>
        </authorList>
    </citation>
    <scope>NUCLEOTIDE SEQUENCE</scope>
    <source>
        <tissue evidence="2">Shoot tissue taken approximately 20 cm above the soil surface</tissue>
    </source>
</reference>
<protein>
    <submittedName>
        <fullName evidence="2">Cl12353_1</fullName>
    </submittedName>
</protein>
<feature type="region of interest" description="Disordered" evidence="1">
    <location>
        <begin position="33"/>
        <end position="53"/>
    </location>
</feature>
<sequence>MKCNMTLYSSCSFTFQGKENIKPGLSKRINTTQETYQQSELTSEFSSTAANTN</sequence>
<accession>A0A0A9FE51</accession>
<evidence type="ECO:0000256" key="1">
    <source>
        <dbReference type="SAM" id="MobiDB-lite"/>
    </source>
</evidence>
<evidence type="ECO:0000313" key="2">
    <source>
        <dbReference type="EMBL" id="JAE06533.1"/>
    </source>
</evidence>
<name>A0A0A9FE51_ARUDO</name>
<dbReference type="AlphaFoldDB" id="A0A0A9FE51"/>
<organism evidence="2">
    <name type="scientific">Arundo donax</name>
    <name type="common">Giant reed</name>
    <name type="synonym">Donax arundinaceus</name>
    <dbReference type="NCBI Taxonomy" id="35708"/>
    <lineage>
        <taxon>Eukaryota</taxon>
        <taxon>Viridiplantae</taxon>
        <taxon>Streptophyta</taxon>
        <taxon>Embryophyta</taxon>
        <taxon>Tracheophyta</taxon>
        <taxon>Spermatophyta</taxon>
        <taxon>Magnoliopsida</taxon>
        <taxon>Liliopsida</taxon>
        <taxon>Poales</taxon>
        <taxon>Poaceae</taxon>
        <taxon>PACMAD clade</taxon>
        <taxon>Arundinoideae</taxon>
        <taxon>Arundineae</taxon>
        <taxon>Arundo</taxon>
    </lineage>
</organism>
<reference evidence="2" key="1">
    <citation type="submission" date="2014-09" db="EMBL/GenBank/DDBJ databases">
        <authorList>
            <person name="Magalhaes I.L.F."/>
            <person name="Oliveira U."/>
            <person name="Santos F.R."/>
            <person name="Vidigal T.H.D.A."/>
            <person name="Brescovit A.D."/>
            <person name="Santos A.J."/>
        </authorList>
    </citation>
    <scope>NUCLEOTIDE SEQUENCE</scope>
    <source>
        <tissue evidence="2">Shoot tissue taken approximately 20 cm above the soil surface</tissue>
    </source>
</reference>
<dbReference type="EMBL" id="GBRH01191363">
    <property type="protein sequence ID" value="JAE06533.1"/>
    <property type="molecule type" value="Transcribed_RNA"/>
</dbReference>
<proteinExistence type="predicted"/>